<evidence type="ECO:0000313" key="1">
    <source>
        <dbReference type="EMBL" id="PKY70980.1"/>
    </source>
</evidence>
<proteinExistence type="predicted"/>
<dbReference type="Pfam" id="PF10103">
    <property type="entry name" value="Zincin_2"/>
    <property type="match status" value="1"/>
</dbReference>
<comment type="caution">
    <text evidence="1">The sequence shown here is derived from an EMBL/GenBank/DDBJ whole genome shotgun (WGS) entry which is preliminary data.</text>
</comment>
<accession>A0A2I1IIQ0</accession>
<dbReference type="Proteomes" id="UP000242755">
    <property type="component" value="Unassembled WGS sequence"/>
</dbReference>
<gene>
    <name evidence="1" type="ORF">CYJ40_02685</name>
</gene>
<dbReference type="InterPro" id="IPR022454">
    <property type="entry name" value="CHP03883_F420-assoc"/>
</dbReference>
<dbReference type="STRING" id="1176165.GCA_001584405_00176"/>
<dbReference type="InterPro" id="IPR018766">
    <property type="entry name" value="Zinicin_2"/>
</dbReference>
<organism evidence="1 2">
    <name type="scientific">Brevibacterium ravenspurgense</name>
    <dbReference type="NCBI Taxonomy" id="479117"/>
    <lineage>
        <taxon>Bacteria</taxon>
        <taxon>Bacillati</taxon>
        <taxon>Actinomycetota</taxon>
        <taxon>Actinomycetes</taxon>
        <taxon>Micrococcales</taxon>
        <taxon>Brevibacteriaceae</taxon>
        <taxon>Brevibacterium</taxon>
    </lineage>
</organism>
<dbReference type="NCBIfam" id="TIGR03883">
    <property type="entry name" value="DUF2342_F420"/>
    <property type="match status" value="1"/>
</dbReference>
<dbReference type="InterPro" id="IPR042271">
    <property type="entry name" value="Zinicin_2_N"/>
</dbReference>
<dbReference type="PANTHER" id="PTHR39420">
    <property type="match status" value="1"/>
</dbReference>
<dbReference type="NCBIfam" id="TIGR03624">
    <property type="entry name" value="putative hydrolase"/>
    <property type="match status" value="1"/>
</dbReference>
<evidence type="ECO:0000313" key="2">
    <source>
        <dbReference type="Proteomes" id="UP000242755"/>
    </source>
</evidence>
<dbReference type="SUPFAM" id="SSF55486">
    <property type="entry name" value="Metalloproteases ('zincins'), catalytic domain"/>
    <property type="match status" value="1"/>
</dbReference>
<dbReference type="EMBL" id="PKGO01000002">
    <property type="protein sequence ID" value="PKY70980.1"/>
    <property type="molecule type" value="Genomic_DNA"/>
</dbReference>
<protein>
    <submittedName>
        <fullName evidence="1">Coenzyme F420 biosynthesis-associated protein</fullName>
    </submittedName>
</protein>
<name>A0A2I1IIQ0_9MICO</name>
<reference evidence="1 2" key="1">
    <citation type="submission" date="2017-12" db="EMBL/GenBank/DDBJ databases">
        <title>Phylogenetic diversity of female urinary microbiome.</title>
        <authorList>
            <person name="Thomas-White K."/>
            <person name="Wolfe A.J."/>
        </authorList>
    </citation>
    <scope>NUCLEOTIDE SEQUENCE [LARGE SCALE GENOMIC DNA]</scope>
    <source>
        <strain evidence="1 2">UMB0426</strain>
    </source>
</reference>
<dbReference type="PANTHER" id="PTHR39420:SF1">
    <property type="entry name" value="HYDROLASE"/>
    <property type="match status" value="1"/>
</dbReference>
<dbReference type="Gene3D" id="1.20.150.30">
    <property type="entry name" value="Zincin-like metallopeptidase, N-terminal domain"/>
    <property type="match status" value="1"/>
</dbReference>
<sequence>MRVPVTVRIHVPSALAAARESTPAGPKVTAAEGEALVLEMREAAETSFDLLLDAMRLDREIEDAARQRAASDRVLVVDRMGWVKANALMLTELLEHLDSPESGTAAGDNTRSRGGIGTALNTARQKLRFARSGAEARTNGVQLGAVLGILSRRVLGQYEPMRRPGALILNAPTILAMEQRMEFEPRDFRLWVAFHETTHRVQLALAPWIRDEVIDRIGRLLDTDESLGDLLGQLPEALRGEVSLATAALSPEGQCAMEDVTAIMTLLEGHADVMMDRAGKRVIPSVRRIRRVFNANRRSDSGLRAAAMRLMGSDDKLAQYEDGAHFVRSVIRKAGMDGFNRVWSSPDALPSAAELQDPEMWVSRVVSDPPGTL</sequence>
<dbReference type="AlphaFoldDB" id="A0A2I1IIQ0"/>